<evidence type="ECO:0000313" key="1">
    <source>
        <dbReference type="EMBL" id="ASS74381.1"/>
    </source>
</evidence>
<reference evidence="1 2" key="1">
    <citation type="journal article" date="2015" name="Int. J. Syst. Evol. Microbiol.">
        <title>Tumebacillus algifaecis sp. nov., isolated from decomposing algal scum.</title>
        <authorList>
            <person name="Wu Y.F."/>
            <person name="Zhang B."/>
            <person name="Xing P."/>
            <person name="Wu Q.L."/>
            <person name="Liu S.J."/>
        </authorList>
    </citation>
    <scope>NUCLEOTIDE SEQUENCE [LARGE SCALE GENOMIC DNA]</scope>
    <source>
        <strain evidence="1 2">THMBR28</strain>
    </source>
</reference>
<dbReference type="KEGG" id="tab:CIG75_04870"/>
<proteinExistence type="predicted"/>
<protein>
    <submittedName>
        <fullName evidence="1">Uncharacterized protein</fullName>
    </submittedName>
</protein>
<keyword evidence="2" id="KW-1185">Reference proteome</keyword>
<dbReference type="RefSeq" id="WP_094235633.1">
    <property type="nucleotide sequence ID" value="NZ_CP022657.1"/>
</dbReference>
<dbReference type="EMBL" id="CP022657">
    <property type="protein sequence ID" value="ASS74381.1"/>
    <property type="molecule type" value="Genomic_DNA"/>
</dbReference>
<dbReference type="Proteomes" id="UP000214688">
    <property type="component" value="Chromosome"/>
</dbReference>
<organism evidence="1 2">
    <name type="scientific">Tumebacillus algifaecis</name>
    <dbReference type="NCBI Taxonomy" id="1214604"/>
    <lineage>
        <taxon>Bacteria</taxon>
        <taxon>Bacillati</taxon>
        <taxon>Bacillota</taxon>
        <taxon>Bacilli</taxon>
        <taxon>Bacillales</taxon>
        <taxon>Alicyclobacillaceae</taxon>
        <taxon>Tumebacillus</taxon>
    </lineage>
</organism>
<evidence type="ECO:0000313" key="2">
    <source>
        <dbReference type="Proteomes" id="UP000214688"/>
    </source>
</evidence>
<gene>
    <name evidence="1" type="ORF">CIG75_04870</name>
</gene>
<name>A0A223CYH4_9BACL</name>
<dbReference type="AlphaFoldDB" id="A0A223CYH4"/>
<dbReference type="OrthoDB" id="2827923at2"/>
<accession>A0A223CYH4</accession>
<sequence length="258" mass="28566">MADDQIVKNIKALLHMHATGLLGGEIMPEDALLGVVAKDDLPNVLTLGMALNYQRNSYALWRSVAEAYVDDHSRWIFHPQTVATCDREELREALLRHRVGLQPNRHPEIWQRVASGIVQSSTSGDVDGLIKSADCDVAVLKAIMQGTRKTEFPYLSGPKIFNYWLYVLENYTETSWKSRELITIAPDTHILQASVQLGICTAEVLGGTAEHRQAVAEAWEAALQGSGLAPIDVHTPLWLWSRSGFPPLVHLPTTPATL</sequence>